<sequence length="260" mass="28551">MTKSQPRQQGLLRQLLFPTIATGIGLVILLNLGMWQVDRLAWKEALIAHVSADVVKPAVPAPGPSSYVKEAELEFVDYRHVEVTGQYMGGNAYYYTSLSDAKGRLEGPGYLVYSPFMTTGGWRVMVNRGFVPQGLAAADVERVETVPEGVQTLTGLLRRSEKPNWTTPAADKTKRIWFARDTDDMADVMGNGQGELAAYSIDLDAQFTGEDGLPQAGETIVQFKNDHLGYALTWFGLAATLVGVYLAYAVSLWRKGRDQA</sequence>
<accession>A0A1M7ATK4</accession>
<evidence type="ECO:0000313" key="7">
    <source>
        <dbReference type="EMBL" id="SHL46090.1"/>
    </source>
</evidence>
<dbReference type="Proteomes" id="UP000186002">
    <property type="component" value="Unassembled WGS sequence"/>
</dbReference>
<dbReference type="InterPro" id="IPR045214">
    <property type="entry name" value="Surf1/Surf4"/>
</dbReference>
<dbReference type="PANTHER" id="PTHR23427">
    <property type="entry name" value="SURFEIT LOCUS PROTEIN"/>
    <property type="match status" value="1"/>
</dbReference>
<dbReference type="AlphaFoldDB" id="A0A1M7ATK4"/>
<evidence type="ECO:0000256" key="5">
    <source>
        <dbReference type="ARBA" id="ARBA00023136"/>
    </source>
</evidence>
<comment type="similarity">
    <text evidence="2 6">Belongs to the SURF1 family.</text>
</comment>
<dbReference type="PANTHER" id="PTHR23427:SF2">
    <property type="entry name" value="SURFEIT LOCUS PROTEIN 1"/>
    <property type="match status" value="1"/>
</dbReference>
<dbReference type="GO" id="GO:0005886">
    <property type="term" value="C:plasma membrane"/>
    <property type="evidence" value="ECO:0007669"/>
    <property type="project" value="UniProtKB-SubCell"/>
</dbReference>
<keyword evidence="4 6" id="KW-1133">Transmembrane helix</keyword>
<evidence type="ECO:0000256" key="3">
    <source>
        <dbReference type="ARBA" id="ARBA00022692"/>
    </source>
</evidence>
<feature type="transmembrane region" description="Helical" evidence="6">
    <location>
        <begin position="12"/>
        <end position="35"/>
    </location>
</feature>
<protein>
    <recommendedName>
        <fullName evidence="6">SURF1-like protein</fullName>
    </recommendedName>
</protein>
<evidence type="ECO:0000256" key="6">
    <source>
        <dbReference type="RuleBase" id="RU363076"/>
    </source>
</evidence>
<feature type="transmembrane region" description="Helical" evidence="6">
    <location>
        <begin position="228"/>
        <end position="250"/>
    </location>
</feature>
<name>A0A1M7ATK4_9HYPH</name>
<dbReference type="STRING" id="735517.SAMN05444272_0639"/>
<evidence type="ECO:0000256" key="4">
    <source>
        <dbReference type="ARBA" id="ARBA00022989"/>
    </source>
</evidence>
<keyword evidence="6" id="KW-1003">Cell membrane</keyword>
<organism evidence="7 8">
    <name type="scientific">Roseibium suaedae</name>
    <dbReference type="NCBI Taxonomy" id="735517"/>
    <lineage>
        <taxon>Bacteria</taxon>
        <taxon>Pseudomonadati</taxon>
        <taxon>Pseudomonadota</taxon>
        <taxon>Alphaproteobacteria</taxon>
        <taxon>Hyphomicrobiales</taxon>
        <taxon>Stappiaceae</taxon>
        <taxon>Roseibium</taxon>
    </lineage>
</organism>
<dbReference type="RefSeq" id="WP_073008711.1">
    <property type="nucleotide sequence ID" value="NZ_FRBW01000001.1"/>
</dbReference>
<keyword evidence="8" id="KW-1185">Reference proteome</keyword>
<dbReference type="CDD" id="cd06662">
    <property type="entry name" value="SURF1"/>
    <property type="match status" value="1"/>
</dbReference>
<keyword evidence="5 6" id="KW-0472">Membrane</keyword>
<dbReference type="Pfam" id="PF02104">
    <property type="entry name" value="SURF1"/>
    <property type="match status" value="1"/>
</dbReference>
<evidence type="ECO:0000313" key="8">
    <source>
        <dbReference type="Proteomes" id="UP000186002"/>
    </source>
</evidence>
<keyword evidence="3 6" id="KW-0812">Transmembrane</keyword>
<dbReference type="InterPro" id="IPR002994">
    <property type="entry name" value="Surf1/Shy1"/>
</dbReference>
<comment type="subcellular location">
    <subcellularLocation>
        <location evidence="6">Cell membrane</location>
        <topology evidence="6">Multi-pass membrane protein</topology>
    </subcellularLocation>
    <subcellularLocation>
        <location evidence="1">Membrane</location>
    </subcellularLocation>
</comment>
<dbReference type="EMBL" id="FRBW01000001">
    <property type="protein sequence ID" value="SHL46090.1"/>
    <property type="molecule type" value="Genomic_DNA"/>
</dbReference>
<dbReference type="PROSITE" id="PS50895">
    <property type="entry name" value="SURF1"/>
    <property type="match status" value="1"/>
</dbReference>
<evidence type="ECO:0000256" key="1">
    <source>
        <dbReference type="ARBA" id="ARBA00004370"/>
    </source>
</evidence>
<gene>
    <name evidence="7" type="ORF">SAMN05444272_0639</name>
</gene>
<evidence type="ECO:0000256" key="2">
    <source>
        <dbReference type="ARBA" id="ARBA00007165"/>
    </source>
</evidence>
<reference evidence="7 8" key="1">
    <citation type="submission" date="2016-11" db="EMBL/GenBank/DDBJ databases">
        <authorList>
            <person name="Jaros S."/>
            <person name="Januszkiewicz K."/>
            <person name="Wedrychowicz H."/>
        </authorList>
    </citation>
    <scope>NUCLEOTIDE SEQUENCE [LARGE SCALE GENOMIC DNA]</scope>
    <source>
        <strain evidence="7 8">DSM 22153</strain>
    </source>
</reference>
<proteinExistence type="inferred from homology"/>